<evidence type="ECO:0000313" key="3">
    <source>
        <dbReference type="Proteomes" id="UP001156702"/>
    </source>
</evidence>
<gene>
    <name evidence="2" type="ORF">GCM10007923_03650</name>
</gene>
<dbReference type="InterPro" id="IPR001466">
    <property type="entry name" value="Beta-lactam-related"/>
</dbReference>
<protein>
    <recommendedName>
        <fullName evidence="1">Beta-lactamase-related domain-containing protein</fullName>
    </recommendedName>
</protein>
<evidence type="ECO:0000259" key="1">
    <source>
        <dbReference type="Pfam" id="PF00144"/>
    </source>
</evidence>
<dbReference type="PANTHER" id="PTHR43283:SF7">
    <property type="entry name" value="BETA-LACTAMASE-RELATED DOMAIN-CONTAINING PROTEIN"/>
    <property type="match status" value="1"/>
</dbReference>
<dbReference type="Proteomes" id="UP001156702">
    <property type="component" value="Unassembled WGS sequence"/>
</dbReference>
<proteinExistence type="predicted"/>
<dbReference type="PANTHER" id="PTHR43283">
    <property type="entry name" value="BETA-LACTAMASE-RELATED"/>
    <property type="match status" value="1"/>
</dbReference>
<dbReference type="RefSeq" id="WP_244769527.1">
    <property type="nucleotide sequence ID" value="NZ_BSOP01000004.1"/>
</dbReference>
<organism evidence="2 3">
    <name type="scientific">Shinella yambaruensis</name>
    <dbReference type="NCBI Taxonomy" id="415996"/>
    <lineage>
        <taxon>Bacteria</taxon>
        <taxon>Pseudomonadati</taxon>
        <taxon>Pseudomonadota</taxon>
        <taxon>Alphaproteobacteria</taxon>
        <taxon>Hyphomicrobiales</taxon>
        <taxon>Rhizobiaceae</taxon>
        <taxon>Shinella</taxon>
    </lineage>
</organism>
<reference evidence="3" key="1">
    <citation type="journal article" date="2019" name="Int. J. Syst. Evol. Microbiol.">
        <title>The Global Catalogue of Microorganisms (GCM) 10K type strain sequencing project: providing services to taxonomists for standard genome sequencing and annotation.</title>
        <authorList>
            <consortium name="The Broad Institute Genomics Platform"/>
            <consortium name="The Broad Institute Genome Sequencing Center for Infectious Disease"/>
            <person name="Wu L."/>
            <person name="Ma J."/>
        </authorList>
    </citation>
    <scope>NUCLEOTIDE SEQUENCE [LARGE SCALE GENOMIC DNA]</scope>
    <source>
        <strain evidence="3">NBRC 102122</strain>
    </source>
</reference>
<keyword evidence="3" id="KW-1185">Reference proteome</keyword>
<dbReference type="SUPFAM" id="SSF56601">
    <property type="entry name" value="beta-lactamase/transpeptidase-like"/>
    <property type="match status" value="1"/>
</dbReference>
<dbReference type="Pfam" id="PF00144">
    <property type="entry name" value="Beta-lactamase"/>
    <property type="match status" value="1"/>
</dbReference>
<dbReference type="InterPro" id="IPR012338">
    <property type="entry name" value="Beta-lactam/transpept-like"/>
</dbReference>
<evidence type="ECO:0000313" key="2">
    <source>
        <dbReference type="EMBL" id="GLR49160.1"/>
    </source>
</evidence>
<accession>A0ABQ5ZC10</accession>
<dbReference type="Gene3D" id="3.40.710.10">
    <property type="entry name" value="DD-peptidase/beta-lactamase superfamily"/>
    <property type="match status" value="1"/>
</dbReference>
<sequence>MRADQQTEGEWERAAAAELGFDPALERKLLAGIEAGLIRDVHAVLVSRHGKLVLEHYREAPDESWGMPLGTVAFDALTLHDLRSVTKSVVGLLYGIALDRGLVPPPQAPLLAQFPDYPDLAADPARAGLTIGHALTMTLGLDWDEDRSYADPLNSEIAMENATDRYRFVLEQPVLHAPGTHWVYCGGATALVGAVIERGTGRRIEDFAREALFQPLGISRFEWLSGADGVASPASGLRLSAPDLLHIGRLVLEGGRAGGRQVVSKAWLDASLAPAVSTGDGLDYGHFWFLGAAPVPAFGGERPWMAGFGNGGQRLWLMPEADIACVIFSGNYNAPDAWVSPTRLWREIVLANLVSA</sequence>
<feature type="domain" description="Beta-lactamase-related" evidence="1">
    <location>
        <begin position="43"/>
        <end position="329"/>
    </location>
</feature>
<dbReference type="EMBL" id="BSOP01000004">
    <property type="protein sequence ID" value="GLR49160.1"/>
    <property type="molecule type" value="Genomic_DNA"/>
</dbReference>
<name>A0ABQ5ZC10_9HYPH</name>
<comment type="caution">
    <text evidence="2">The sequence shown here is derived from an EMBL/GenBank/DDBJ whole genome shotgun (WGS) entry which is preliminary data.</text>
</comment>
<dbReference type="InterPro" id="IPR050789">
    <property type="entry name" value="Diverse_Enzym_Activities"/>
</dbReference>